<name>A0ABW5MZ75_9FLAO</name>
<evidence type="ECO:0000313" key="3">
    <source>
        <dbReference type="EMBL" id="MFD2588209.1"/>
    </source>
</evidence>
<comment type="caution">
    <text evidence="3">The sequence shown here is derived from an EMBL/GenBank/DDBJ whole genome shotgun (WGS) entry which is preliminary data.</text>
</comment>
<keyword evidence="1" id="KW-1133">Transmembrane helix</keyword>
<organism evidence="3 4">
    <name type="scientific">Croceitalea marina</name>
    <dbReference type="NCBI Taxonomy" id="1775166"/>
    <lineage>
        <taxon>Bacteria</taxon>
        <taxon>Pseudomonadati</taxon>
        <taxon>Bacteroidota</taxon>
        <taxon>Flavobacteriia</taxon>
        <taxon>Flavobacteriales</taxon>
        <taxon>Flavobacteriaceae</taxon>
        <taxon>Croceitalea</taxon>
    </lineage>
</organism>
<keyword evidence="1" id="KW-0472">Membrane</keyword>
<keyword evidence="4" id="KW-1185">Reference proteome</keyword>
<dbReference type="InterPro" id="IPR003399">
    <property type="entry name" value="Mce/MlaD"/>
</dbReference>
<dbReference type="RefSeq" id="WP_377767741.1">
    <property type="nucleotide sequence ID" value="NZ_JBHULB010000075.1"/>
</dbReference>
<evidence type="ECO:0000256" key="1">
    <source>
        <dbReference type="SAM" id="Phobius"/>
    </source>
</evidence>
<keyword evidence="1" id="KW-0812">Transmembrane</keyword>
<dbReference type="InterPro" id="IPR052336">
    <property type="entry name" value="MlaD_Phospholipid_Transporter"/>
</dbReference>
<feature type="transmembrane region" description="Helical" evidence="1">
    <location>
        <begin position="7"/>
        <end position="27"/>
    </location>
</feature>
<evidence type="ECO:0000313" key="4">
    <source>
        <dbReference type="Proteomes" id="UP001597526"/>
    </source>
</evidence>
<dbReference type="PANTHER" id="PTHR33371">
    <property type="entry name" value="INTERMEMBRANE PHOSPHOLIPID TRANSPORT SYSTEM BINDING PROTEIN MLAD-RELATED"/>
    <property type="match status" value="1"/>
</dbReference>
<evidence type="ECO:0000259" key="2">
    <source>
        <dbReference type="Pfam" id="PF02470"/>
    </source>
</evidence>
<dbReference type="PANTHER" id="PTHR33371:SF4">
    <property type="entry name" value="INTERMEMBRANE PHOSPHOLIPID TRANSPORT SYSTEM BINDING PROTEIN MLAD"/>
    <property type="match status" value="1"/>
</dbReference>
<proteinExistence type="predicted"/>
<reference evidence="4" key="1">
    <citation type="journal article" date="2019" name="Int. J. Syst. Evol. Microbiol.">
        <title>The Global Catalogue of Microorganisms (GCM) 10K type strain sequencing project: providing services to taxonomists for standard genome sequencing and annotation.</title>
        <authorList>
            <consortium name="The Broad Institute Genomics Platform"/>
            <consortium name="The Broad Institute Genome Sequencing Center for Infectious Disease"/>
            <person name="Wu L."/>
            <person name="Ma J."/>
        </authorList>
    </citation>
    <scope>NUCLEOTIDE SEQUENCE [LARGE SCALE GENOMIC DNA]</scope>
    <source>
        <strain evidence="4">KCTC 52368</strain>
    </source>
</reference>
<gene>
    <name evidence="3" type="ORF">ACFSQJ_14815</name>
</gene>
<dbReference type="EMBL" id="JBHULB010000075">
    <property type="protein sequence ID" value="MFD2588209.1"/>
    <property type="molecule type" value="Genomic_DNA"/>
</dbReference>
<dbReference type="Proteomes" id="UP001597526">
    <property type="component" value="Unassembled WGS sequence"/>
</dbReference>
<accession>A0ABW5MZ75</accession>
<sequence>MKLSREVKTGLIVILGILCVIFGYSYLKASSIFDDSKTLYAVYNNIGGLQPGTEVVINGFSVGNVNSIRFKDDTGKLLVTFSVSSDFEFSKNSRAELYDTGIIGGKGIQIIPVFDNSPMVKSGDTLKANIKPGLTALVQEKLTPLQLKVEGAVSNADSLLMNFNDVLDDPTKRELRQSIAGLNALVRSFQVSANAMNELLADNKTQLDSSIKNINTTSANFAKLSESLAEVDLAKTIKNLEATITNLNSLLGKIQNGEGSLGKLTNNDELYNNLSNASRELDLLLQDFRLNPKRYVNVSVFGKKQKEYELPEDDPAAKNDN</sequence>
<dbReference type="Pfam" id="PF02470">
    <property type="entry name" value="MlaD"/>
    <property type="match status" value="1"/>
</dbReference>
<feature type="domain" description="Mce/MlaD" evidence="2">
    <location>
        <begin position="36"/>
        <end position="112"/>
    </location>
</feature>
<protein>
    <submittedName>
        <fullName evidence="3">MlaD family protein</fullName>
    </submittedName>
</protein>